<dbReference type="SMART" id="SM00448">
    <property type="entry name" value="REC"/>
    <property type="match status" value="1"/>
</dbReference>
<dbReference type="PANTHER" id="PTHR48111">
    <property type="entry name" value="REGULATOR OF RPOS"/>
    <property type="match status" value="1"/>
</dbReference>
<keyword evidence="3" id="KW-0805">Transcription regulation</keyword>
<gene>
    <name evidence="10" type="ORF">SADO_09362</name>
</gene>
<dbReference type="PROSITE" id="PS50110">
    <property type="entry name" value="RESPONSE_REGULATORY"/>
    <property type="match status" value="1"/>
</dbReference>
<evidence type="ECO:0000256" key="4">
    <source>
        <dbReference type="ARBA" id="ARBA00023125"/>
    </source>
</evidence>
<dbReference type="RefSeq" id="WP_353110941.1">
    <property type="nucleotide sequence ID" value="NZ_APND01000002.1"/>
</dbReference>
<keyword evidence="4 7" id="KW-0238">DNA-binding</keyword>
<reference evidence="10 11" key="1">
    <citation type="submission" date="2013-03" db="EMBL/GenBank/DDBJ databases">
        <title>Salinisphaera dokdonensis CL-ES53 Genome Sequencing.</title>
        <authorList>
            <person name="Li C."/>
            <person name="Lai Q."/>
            <person name="Shao Z."/>
        </authorList>
    </citation>
    <scope>NUCLEOTIDE SEQUENCE [LARGE SCALE GENOMIC DNA]</scope>
    <source>
        <strain evidence="10 11">CL-ES53</strain>
    </source>
</reference>
<feature type="modified residue" description="4-aspartylphosphate" evidence="6">
    <location>
        <position position="51"/>
    </location>
</feature>
<dbReference type="Proteomes" id="UP001460888">
    <property type="component" value="Unassembled WGS sequence"/>
</dbReference>
<dbReference type="PROSITE" id="PS51755">
    <property type="entry name" value="OMPR_PHOB"/>
    <property type="match status" value="1"/>
</dbReference>
<dbReference type="InterPro" id="IPR001789">
    <property type="entry name" value="Sig_transdc_resp-reg_receiver"/>
</dbReference>
<evidence type="ECO:0000313" key="10">
    <source>
        <dbReference type="EMBL" id="MES1929455.1"/>
    </source>
</evidence>
<dbReference type="PANTHER" id="PTHR48111:SF71">
    <property type="entry name" value="TRANSCRIPTIONAL REGULATORY PROTEIN PHOP"/>
    <property type="match status" value="1"/>
</dbReference>
<keyword evidence="1 6" id="KW-0597">Phosphoprotein</keyword>
<keyword evidence="11" id="KW-1185">Reference proteome</keyword>
<comment type="caution">
    <text evidence="10">The sequence shown here is derived from an EMBL/GenBank/DDBJ whole genome shotgun (WGS) entry which is preliminary data.</text>
</comment>
<evidence type="ECO:0000259" key="9">
    <source>
        <dbReference type="PROSITE" id="PS51755"/>
    </source>
</evidence>
<dbReference type="InterPro" id="IPR036388">
    <property type="entry name" value="WH-like_DNA-bd_sf"/>
</dbReference>
<dbReference type="SUPFAM" id="SSF52172">
    <property type="entry name" value="CheY-like"/>
    <property type="match status" value="1"/>
</dbReference>
<dbReference type="SMART" id="SM00862">
    <property type="entry name" value="Trans_reg_C"/>
    <property type="match status" value="1"/>
</dbReference>
<name>A0ABV2B0M9_9GAMM</name>
<evidence type="ECO:0000256" key="1">
    <source>
        <dbReference type="ARBA" id="ARBA00022553"/>
    </source>
</evidence>
<dbReference type="Gene3D" id="6.10.250.690">
    <property type="match status" value="1"/>
</dbReference>
<keyword evidence="2" id="KW-0902">Two-component regulatory system</keyword>
<dbReference type="InterPro" id="IPR039420">
    <property type="entry name" value="WalR-like"/>
</dbReference>
<protein>
    <submittedName>
        <fullName evidence="10">Response regulator</fullName>
    </submittedName>
</protein>
<evidence type="ECO:0000256" key="7">
    <source>
        <dbReference type="PROSITE-ProRule" id="PRU01091"/>
    </source>
</evidence>
<dbReference type="Gene3D" id="3.40.50.2300">
    <property type="match status" value="1"/>
</dbReference>
<feature type="domain" description="OmpR/PhoB-type" evidence="9">
    <location>
        <begin position="124"/>
        <end position="222"/>
    </location>
</feature>
<dbReference type="InterPro" id="IPR001867">
    <property type="entry name" value="OmpR/PhoB-type_DNA-bd"/>
</dbReference>
<dbReference type="EMBL" id="APND01000002">
    <property type="protein sequence ID" value="MES1929455.1"/>
    <property type="molecule type" value="Genomic_DNA"/>
</dbReference>
<sequence length="239" mass="26686">MRALVIEDDVDLREQICAQLRSDGFAVDATGEGEEGLFFATEYPIDIAIVDLGLPGPTGLDIIREVREAGLDYPILILTARSRWQDKVEGLETGADDYVVKPFQPEELTARIQALVRRSRGWAQPKLESGDIVLDTARQEVFVAEESVELTAYEYRVLEHLMLHAGEVVSKTALTEHIYEENAERDSNVIEVFVRRLRAKLDPEGTRKPIETLRGRGYRLSRGLSRNADATTGADATDS</sequence>
<organism evidence="10 11">
    <name type="scientific">Salinisphaera dokdonensis CL-ES53</name>
    <dbReference type="NCBI Taxonomy" id="1304272"/>
    <lineage>
        <taxon>Bacteria</taxon>
        <taxon>Pseudomonadati</taxon>
        <taxon>Pseudomonadota</taxon>
        <taxon>Gammaproteobacteria</taxon>
        <taxon>Salinisphaerales</taxon>
        <taxon>Salinisphaeraceae</taxon>
        <taxon>Salinisphaera</taxon>
    </lineage>
</organism>
<evidence type="ECO:0000256" key="5">
    <source>
        <dbReference type="ARBA" id="ARBA00023163"/>
    </source>
</evidence>
<dbReference type="Pfam" id="PF00072">
    <property type="entry name" value="Response_reg"/>
    <property type="match status" value="1"/>
</dbReference>
<dbReference type="InterPro" id="IPR011006">
    <property type="entry name" value="CheY-like_superfamily"/>
</dbReference>
<feature type="domain" description="Response regulatory" evidence="8">
    <location>
        <begin position="2"/>
        <end position="116"/>
    </location>
</feature>
<evidence type="ECO:0000259" key="8">
    <source>
        <dbReference type="PROSITE" id="PS50110"/>
    </source>
</evidence>
<dbReference type="Pfam" id="PF00486">
    <property type="entry name" value="Trans_reg_C"/>
    <property type="match status" value="1"/>
</dbReference>
<proteinExistence type="predicted"/>
<feature type="DNA-binding region" description="OmpR/PhoB-type" evidence="7">
    <location>
        <begin position="124"/>
        <end position="222"/>
    </location>
</feature>
<accession>A0ABV2B0M9</accession>
<dbReference type="CDD" id="cd00383">
    <property type="entry name" value="trans_reg_C"/>
    <property type="match status" value="1"/>
</dbReference>
<evidence type="ECO:0000313" key="11">
    <source>
        <dbReference type="Proteomes" id="UP001460888"/>
    </source>
</evidence>
<keyword evidence="5" id="KW-0804">Transcription</keyword>
<evidence type="ECO:0000256" key="2">
    <source>
        <dbReference type="ARBA" id="ARBA00023012"/>
    </source>
</evidence>
<dbReference type="Gene3D" id="1.10.10.10">
    <property type="entry name" value="Winged helix-like DNA-binding domain superfamily/Winged helix DNA-binding domain"/>
    <property type="match status" value="1"/>
</dbReference>
<evidence type="ECO:0000256" key="6">
    <source>
        <dbReference type="PROSITE-ProRule" id="PRU00169"/>
    </source>
</evidence>
<evidence type="ECO:0000256" key="3">
    <source>
        <dbReference type="ARBA" id="ARBA00023015"/>
    </source>
</evidence>